<reference evidence="10" key="1">
    <citation type="journal article" date="2019" name="Int. J. Syst. Evol. Microbiol.">
        <title>The Global Catalogue of Microorganisms (GCM) 10K type strain sequencing project: providing services to taxonomists for standard genome sequencing and annotation.</title>
        <authorList>
            <consortium name="The Broad Institute Genomics Platform"/>
            <consortium name="The Broad Institute Genome Sequencing Center for Infectious Disease"/>
            <person name="Wu L."/>
            <person name="Ma J."/>
        </authorList>
    </citation>
    <scope>NUCLEOTIDE SEQUENCE [LARGE SCALE GENOMIC DNA]</scope>
    <source>
        <strain evidence="10">WYCCWR 12678</strain>
    </source>
</reference>
<dbReference type="Proteomes" id="UP001596002">
    <property type="component" value="Unassembled WGS sequence"/>
</dbReference>
<evidence type="ECO:0000313" key="9">
    <source>
        <dbReference type="EMBL" id="MFC4769039.1"/>
    </source>
</evidence>
<comment type="caution">
    <text evidence="9">The sequence shown here is derived from an EMBL/GenBank/DDBJ whole genome shotgun (WGS) entry which is preliminary data.</text>
</comment>
<sequence>MQRVITYIRERDRKLITSLLRLRGCAKLNLLMRTCTVFGGALFTVGAVVVLLFVTEGRGKQASMVAAAALAGSFLLVQWIKRMVKRFRPYLVMAEIKLLGTPLKDHSFPSGHTTSIFSIVTAFVITFPTLAVWCYALATLVAVSRIYLGFHYPTDVLAGIIIGVGFSIGSHAALHAWLL</sequence>
<accession>A0ABV9Q446</accession>
<dbReference type="Pfam" id="PF01569">
    <property type="entry name" value="PAP2"/>
    <property type="match status" value="1"/>
</dbReference>
<feature type="transmembrane region" description="Helical" evidence="7">
    <location>
        <begin position="156"/>
        <end position="178"/>
    </location>
</feature>
<evidence type="ECO:0000256" key="7">
    <source>
        <dbReference type="SAM" id="Phobius"/>
    </source>
</evidence>
<comment type="subcellular location">
    <subcellularLocation>
        <location evidence="1">Cell membrane</location>
        <topology evidence="1">Multi-pass membrane protein</topology>
    </subcellularLocation>
</comment>
<dbReference type="PANTHER" id="PTHR14969:SF62">
    <property type="entry name" value="DECAPRENYLPHOSPHORYL-5-PHOSPHORIBOSE PHOSPHATASE RV3807C-RELATED"/>
    <property type="match status" value="1"/>
</dbReference>
<feature type="transmembrane region" description="Helical" evidence="7">
    <location>
        <begin position="116"/>
        <end position="144"/>
    </location>
</feature>
<evidence type="ECO:0000313" key="10">
    <source>
        <dbReference type="Proteomes" id="UP001596002"/>
    </source>
</evidence>
<dbReference type="PANTHER" id="PTHR14969">
    <property type="entry name" value="SPHINGOSINE-1-PHOSPHATE PHOSPHOHYDROLASE"/>
    <property type="match status" value="1"/>
</dbReference>
<dbReference type="EMBL" id="JBHSHC010000115">
    <property type="protein sequence ID" value="MFC4769039.1"/>
    <property type="molecule type" value="Genomic_DNA"/>
</dbReference>
<feature type="transmembrane region" description="Helical" evidence="7">
    <location>
        <begin position="30"/>
        <end position="55"/>
    </location>
</feature>
<keyword evidence="5 7" id="KW-1133">Transmembrane helix</keyword>
<keyword evidence="3 7" id="KW-0812">Transmembrane</keyword>
<dbReference type="InterPro" id="IPR036938">
    <property type="entry name" value="PAP2/HPO_sf"/>
</dbReference>
<evidence type="ECO:0000256" key="3">
    <source>
        <dbReference type="ARBA" id="ARBA00022692"/>
    </source>
</evidence>
<feature type="transmembrane region" description="Helical" evidence="7">
    <location>
        <begin position="61"/>
        <end position="80"/>
    </location>
</feature>
<keyword evidence="4" id="KW-0378">Hydrolase</keyword>
<feature type="domain" description="Phosphatidic acid phosphatase type 2/haloperoxidase" evidence="8">
    <location>
        <begin position="61"/>
        <end position="171"/>
    </location>
</feature>
<organism evidence="9 10">
    <name type="scientific">Effusibacillus consociatus</name>
    <dbReference type="NCBI Taxonomy" id="1117041"/>
    <lineage>
        <taxon>Bacteria</taxon>
        <taxon>Bacillati</taxon>
        <taxon>Bacillota</taxon>
        <taxon>Bacilli</taxon>
        <taxon>Bacillales</taxon>
        <taxon>Alicyclobacillaceae</taxon>
        <taxon>Effusibacillus</taxon>
    </lineage>
</organism>
<evidence type="ECO:0000256" key="6">
    <source>
        <dbReference type="ARBA" id="ARBA00023136"/>
    </source>
</evidence>
<proteinExistence type="predicted"/>
<keyword evidence="2" id="KW-1003">Cell membrane</keyword>
<protein>
    <submittedName>
        <fullName evidence="9">Phosphatase PAP2 family protein</fullName>
    </submittedName>
</protein>
<dbReference type="SUPFAM" id="SSF48317">
    <property type="entry name" value="Acid phosphatase/Vanadium-dependent haloperoxidase"/>
    <property type="match status" value="1"/>
</dbReference>
<dbReference type="SMART" id="SM00014">
    <property type="entry name" value="acidPPc"/>
    <property type="match status" value="1"/>
</dbReference>
<evidence type="ECO:0000256" key="2">
    <source>
        <dbReference type="ARBA" id="ARBA00022475"/>
    </source>
</evidence>
<dbReference type="InterPro" id="IPR000326">
    <property type="entry name" value="PAP2/HPO"/>
</dbReference>
<evidence type="ECO:0000256" key="5">
    <source>
        <dbReference type="ARBA" id="ARBA00022989"/>
    </source>
</evidence>
<keyword evidence="10" id="KW-1185">Reference proteome</keyword>
<gene>
    <name evidence="9" type="ORF">ACFO8Q_17015</name>
</gene>
<evidence type="ECO:0000256" key="4">
    <source>
        <dbReference type="ARBA" id="ARBA00022801"/>
    </source>
</evidence>
<dbReference type="RefSeq" id="WP_380027099.1">
    <property type="nucleotide sequence ID" value="NZ_JBHSHC010000115.1"/>
</dbReference>
<evidence type="ECO:0000259" key="8">
    <source>
        <dbReference type="SMART" id="SM00014"/>
    </source>
</evidence>
<name>A0ABV9Q446_9BACL</name>
<keyword evidence="6 7" id="KW-0472">Membrane</keyword>
<evidence type="ECO:0000256" key="1">
    <source>
        <dbReference type="ARBA" id="ARBA00004651"/>
    </source>
</evidence>
<dbReference type="Gene3D" id="1.20.144.10">
    <property type="entry name" value="Phosphatidic acid phosphatase type 2/haloperoxidase"/>
    <property type="match status" value="1"/>
</dbReference>